<proteinExistence type="predicted"/>
<dbReference type="PANTHER" id="PTHR33678:SF1">
    <property type="entry name" value="BLL1576 PROTEIN"/>
    <property type="match status" value="1"/>
</dbReference>
<feature type="domain" description="Transposase IS66 central" evidence="1">
    <location>
        <begin position="69"/>
        <end position="344"/>
    </location>
</feature>
<keyword evidence="3" id="KW-1185">Reference proteome</keyword>
<evidence type="ECO:0000313" key="3">
    <source>
        <dbReference type="Proteomes" id="UP000234331"/>
    </source>
</evidence>
<organism evidence="2 3">
    <name type="scientific">Frankia canadensis</name>
    <dbReference type="NCBI Taxonomy" id="1836972"/>
    <lineage>
        <taxon>Bacteria</taxon>
        <taxon>Bacillati</taxon>
        <taxon>Actinomycetota</taxon>
        <taxon>Actinomycetes</taxon>
        <taxon>Frankiales</taxon>
        <taxon>Frankiaceae</taxon>
        <taxon>Frankia</taxon>
    </lineage>
</organism>
<dbReference type="RefSeq" id="WP_243407661.1">
    <property type="nucleotide sequence ID" value="NZ_FZMO01000218.1"/>
</dbReference>
<dbReference type="Pfam" id="PF03050">
    <property type="entry name" value="DDE_Tnp_IS66"/>
    <property type="match status" value="1"/>
</dbReference>
<protein>
    <submittedName>
        <fullName evidence="2">Transposase</fullName>
    </submittedName>
</protein>
<evidence type="ECO:0000313" key="2">
    <source>
        <dbReference type="EMBL" id="SNQ48964.1"/>
    </source>
</evidence>
<dbReference type="InterPro" id="IPR004291">
    <property type="entry name" value="Transposase_IS66_central"/>
</dbReference>
<evidence type="ECO:0000259" key="1">
    <source>
        <dbReference type="Pfam" id="PF03050"/>
    </source>
</evidence>
<dbReference type="Proteomes" id="UP000234331">
    <property type="component" value="Unassembled WGS sequence"/>
</dbReference>
<sequence length="388" mass="42121">MLHEPECCRRCGDALLLAPVTGLERRQVVDVVLPAGRAVTEHRLLERECAGCGARTRAAAPHGVDAPVQYGEQVRALVLYLYGGQFLSKDRTAQAMSELFGIRLSAGTIVAIQARATATLEKAFLPLLRDLLTRADVLGADETGLRVEGKLHWVHCARTDRLTLVTIHPRRGRLGITAADVLPAFTGTLVHDCWAAYDVFLSADHQLCCAHVVRELVAVAEREDPAAWCWATQAIEALVDLQRLAADARAAGLGAVHLATSADGRHRLRSAVQAGISQTAARATKAMRTENNLAHRLASREADYLRFLTDLAVPADNNGSERDIRMVKLRQKISGCLRSLAGARHFCALRSYLSTARKNDLGMLDALARLTAGRPWLPETSPTLTATA</sequence>
<dbReference type="AlphaFoldDB" id="A0A2I2KTG6"/>
<dbReference type="PANTHER" id="PTHR33678">
    <property type="entry name" value="BLL1576 PROTEIN"/>
    <property type="match status" value="1"/>
</dbReference>
<gene>
    <name evidence="2" type="ORF">FRACA_2950006</name>
</gene>
<accession>A0A2I2KTG6</accession>
<reference evidence="2 3" key="1">
    <citation type="submission" date="2017-06" db="EMBL/GenBank/DDBJ databases">
        <authorList>
            <person name="Kim H.J."/>
            <person name="Triplett B.A."/>
        </authorList>
    </citation>
    <scope>NUCLEOTIDE SEQUENCE [LARGE SCALE GENOMIC DNA]</scope>
    <source>
        <strain evidence="2">FRACA_ARgP5</strain>
    </source>
</reference>
<dbReference type="InterPro" id="IPR052344">
    <property type="entry name" value="Transposase-related"/>
</dbReference>
<dbReference type="NCBIfam" id="NF033517">
    <property type="entry name" value="transpos_IS66"/>
    <property type="match status" value="1"/>
</dbReference>
<name>A0A2I2KTG6_9ACTN</name>
<dbReference type="EMBL" id="FZMO01000218">
    <property type="protein sequence ID" value="SNQ48964.1"/>
    <property type="molecule type" value="Genomic_DNA"/>
</dbReference>